<feature type="region of interest" description="Disordered" evidence="1">
    <location>
        <begin position="254"/>
        <end position="328"/>
    </location>
</feature>
<proteinExistence type="predicted"/>
<dbReference type="EMBL" id="CAJNNV010005347">
    <property type="protein sequence ID" value="CAE8591951.1"/>
    <property type="molecule type" value="Genomic_DNA"/>
</dbReference>
<feature type="compositionally biased region" description="Acidic residues" evidence="1">
    <location>
        <begin position="352"/>
        <end position="362"/>
    </location>
</feature>
<name>A0A813DVD6_POLGL</name>
<protein>
    <submittedName>
        <fullName evidence="2">Uncharacterized protein</fullName>
    </submittedName>
</protein>
<gene>
    <name evidence="2" type="ORF">PGLA1383_LOCUS10611</name>
</gene>
<feature type="compositionally biased region" description="Low complexity" evidence="1">
    <location>
        <begin position="275"/>
        <end position="286"/>
    </location>
</feature>
<feature type="compositionally biased region" description="Basic and acidic residues" evidence="1">
    <location>
        <begin position="316"/>
        <end position="328"/>
    </location>
</feature>
<feature type="compositionally biased region" description="Polar residues" evidence="1">
    <location>
        <begin position="304"/>
        <end position="314"/>
    </location>
</feature>
<dbReference type="Proteomes" id="UP000654075">
    <property type="component" value="Unassembled WGS sequence"/>
</dbReference>
<sequence length="465" mass="48365">MPTPPQAAHANKNHRFTESPVAMAPPVAALQALAALGFPAPDGEDSSVELGLPSEVWRVVLEGRDLAVTCPSRAAFAEVAIPPALARLAAIPTLRLLAVAGPSAAAARRLEERMSSWAEVLGFSMARMASPCSGGVGFAAGSAAGDRSPRCGVARTDSIAATAEQLGGGDGELLLLLAWEEGGPSDAEVESLRSGLQCLAVPAQVVILVEAWTSAARLLASDVLDQPAVLSLAPPAASQAMTHSETPKLIHCRQIGVPPDTDTHAGSQLEIRAPGHGSSSEATASETSHRHYNDLAMTPLPHHQSATPPTQPSSHLIEEGQKSTDHIDVGKLIGAAARDRMHEDELQASQHEEDDPLDEVSDEDCKDWEKSAEARLLAKYMANIVCRSSNPDLRAAVLSLLPKARKRKAAASACIANLTDAAGANGETSATGASGIDELEESSIRDGIAALMAVPGRVPNLRQPG</sequence>
<accession>A0A813DVD6</accession>
<evidence type="ECO:0000313" key="3">
    <source>
        <dbReference type="Proteomes" id="UP000654075"/>
    </source>
</evidence>
<reference evidence="2" key="1">
    <citation type="submission" date="2021-02" db="EMBL/GenBank/DDBJ databases">
        <authorList>
            <person name="Dougan E. K."/>
            <person name="Rhodes N."/>
            <person name="Thang M."/>
            <person name="Chan C."/>
        </authorList>
    </citation>
    <scope>NUCLEOTIDE SEQUENCE</scope>
</reference>
<feature type="region of interest" description="Disordered" evidence="1">
    <location>
        <begin position="340"/>
        <end position="362"/>
    </location>
</feature>
<evidence type="ECO:0000313" key="2">
    <source>
        <dbReference type="EMBL" id="CAE8591951.1"/>
    </source>
</evidence>
<keyword evidence="3" id="KW-1185">Reference proteome</keyword>
<organism evidence="2 3">
    <name type="scientific">Polarella glacialis</name>
    <name type="common">Dinoflagellate</name>
    <dbReference type="NCBI Taxonomy" id="89957"/>
    <lineage>
        <taxon>Eukaryota</taxon>
        <taxon>Sar</taxon>
        <taxon>Alveolata</taxon>
        <taxon>Dinophyceae</taxon>
        <taxon>Suessiales</taxon>
        <taxon>Suessiaceae</taxon>
        <taxon>Polarella</taxon>
    </lineage>
</organism>
<dbReference type="AlphaFoldDB" id="A0A813DVD6"/>
<comment type="caution">
    <text evidence="2">The sequence shown here is derived from an EMBL/GenBank/DDBJ whole genome shotgun (WGS) entry which is preliminary data.</text>
</comment>
<evidence type="ECO:0000256" key="1">
    <source>
        <dbReference type="SAM" id="MobiDB-lite"/>
    </source>
</evidence>